<dbReference type="PANTHER" id="PTHR42673:SF4">
    <property type="entry name" value="MALEYLACETOACETATE ISOMERASE"/>
    <property type="match status" value="1"/>
</dbReference>
<dbReference type="InterPro" id="IPR036282">
    <property type="entry name" value="Glutathione-S-Trfase_C_sf"/>
</dbReference>
<name>A0ABS8G9W0_9ALTE</name>
<feature type="domain" description="GST N-terminal" evidence="1">
    <location>
        <begin position="1"/>
        <end position="81"/>
    </location>
</feature>
<dbReference type="Pfam" id="PF13410">
    <property type="entry name" value="GST_C_2"/>
    <property type="match status" value="1"/>
</dbReference>
<dbReference type="SUPFAM" id="SSF52833">
    <property type="entry name" value="Thioredoxin-like"/>
    <property type="match status" value="1"/>
</dbReference>
<organism evidence="2 3">
    <name type="scientific">Fluctibacter halophilus</name>
    <dbReference type="NCBI Taxonomy" id="226011"/>
    <lineage>
        <taxon>Bacteria</taxon>
        <taxon>Pseudomonadati</taxon>
        <taxon>Pseudomonadota</taxon>
        <taxon>Gammaproteobacteria</taxon>
        <taxon>Alteromonadales</taxon>
        <taxon>Alteromonadaceae</taxon>
        <taxon>Fluctibacter</taxon>
    </lineage>
</organism>
<protein>
    <submittedName>
        <fullName evidence="2">Glutathione S-transferase family protein</fullName>
    </submittedName>
</protein>
<evidence type="ECO:0000259" key="1">
    <source>
        <dbReference type="PROSITE" id="PS50404"/>
    </source>
</evidence>
<dbReference type="Pfam" id="PF13409">
    <property type="entry name" value="GST_N_2"/>
    <property type="match status" value="1"/>
</dbReference>
<comment type="caution">
    <text evidence="2">The sequence shown here is derived from an EMBL/GenBank/DDBJ whole genome shotgun (WGS) entry which is preliminary data.</text>
</comment>
<dbReference type="CDD" id="cd03043">
    <property type="entry name" value="GST_N_1"/>
    <property type="match status" value="1"/>
</dbReference>
<dbReference type="PROSITE" id="PS50404">
    <property type="entry name" value="GST_NTER"/>
    <property type="match status" value="1"/>
</dbReference>
<keyword evidence="3" id="KW-1185">Reference proteome</keyword>
<accession>A0ABS8G9W0</accession>
<proteinExistence type="predicted"/>
<evidence type="ECO:0000313" key="2">
    <source>
        <dbReference type="EMBL" id="MCC2616976.1"/>
    </source>
</evidence>
<reference evidence="2 3" key="1">
    <citation type="submission" date="2021-10" db="EMBL/GenBank/DDBJ databases">
        <title>Draft genome of Aestuariibacter halophilus JC2043.</title>
        <authorList>
            <person name="Emsley S.A."/>
            <person name="Pfannmuller K.M."/>
            <person name="Ushijima B."/>
            <person name="Saw J.H."/>
            <person name="Videau P."/>
        </authorList>
    </citation>
    <scope>NUCLEOTIDE SEQUENCE [LARGE SCALE GENOMIC DNA]</scope>
    <source>
        <strain evidence="2 3">JC2043</strain>
    </source>
</reference>
<dbReference type="RefSeq" id="WP_229160833.1">
    <property type="nucleotide sequence ID" value="NZ_JAJEWP010000003.1"/>
</dbReference>
<dbReference type="EMBL" id="JAJEWP010000003">
    <property type="protein sequence ID" value="MCC2616976.1"/>
    <property type="molecule type" value="Genomic_DNA"/>
</dbReference>
<dbReference type="InterPro" id="IPR036249">
    <property type="entry name" value="Thioredoxin-like_sf"/>
</dbReference>
<dbReference type="Gene3D" id="3.40.30.10">
    <property type="entry name" value="Glutaredoxin"/>
    <property type="match status" value="1"/>
</dbReference>
<sequence length="216" mass="24774">MKLIIGNKNYSSWSLRPWLLMTAHNVPFEEVCIPLYTPQTKARIRDYHEAGKVPVLLDGHTRVWDSLAICEYISERYLDNRGWPDDPLLRAEARACSCEMHSGFFELRERMPMNCRAQDRLVDRDPALDEEIARIDSMWCGLRARFESQGPWLFGQFSIVDCMYAPVAVRFNTYQVALSESAQAYQNTVLGHPAVQDWMAQALQESAVIVDAEVGQ</sequence>
<gene>
    <name evidence="2" type="ORF">LJ739_12055</name>
</gene>
<evidence type="ECO:0000313" key="3">
    <source>
        <dbReference type="Proteomes" id="UP001520878"/>
    </source>
</evidence>
<dbReference type="CDD" id="cd03194">
    <property type="entry name" value="GST_C_3"/>
    <property type="match status" value="1"/>
</dbReference>
<dbReference type="Gene3D" id="1.20.1050.10">
    <property type="match status" value="1"/>
</dbReference>
<dbReference type="PANTHER" id="PTHR42673">
    <property type="entry name" value="MALEYLACETOACETATE ISOMERASE"/>
    <property type="match status" value="1"/>
</dbReference>
<dbReference type="SUPFAM" id="SSF47616">
    <property type="entry name" value="GST C-terminal domain-like"/>
    <property type="match status" value="1"/>
</dbReference>
<dbReference type="InterPro" id="IPR004045">
    <property type="entry name" value="Glutathione_S-Trfase_N"/>
</dbReference>
<dbReference type="Proteomes" id="UP001520878">
    <property type="component" value="Unassembled WGS sequence"/>
</dbReference>